<dbReference type="OrthoDB" id="5427134at2759"/>
<feature type="compositionally biased region" description="Polar residues" evidence="2">
    <location>
        <begin position="688"/>
        <end position="701"/>
    </location>
</feature>
<sequence length="931" mass="102046">MTTVDNATRSTQLPTGGCNYTFPNLKKDTTCGCQRFSLRRKPHNGIGSSSVPEASGEGGAVALARAEGGGGGSGVGKEGGDDDDDDENPCRCGHDACFHSDHPPTSLPVREDTTEMQRISYGSITGRKLSVSTQANDPAITHALAHTASLSAISGTVSECDSAMAGTPMVLPRVPWTTRAASKALDGPSRQLPDVVPYRLEDRHQMSPVRLERPPSISSKNPKNEQITMQELHERIEVVEVLPAAVEDLEEKFEMIHDHVNETVDGAETRLKTEIDDRLGPIESFFRARQIQGEKRKRQQLSGPSENCENLSGGQDDKKRRKDCKKSQGPSEAVNQSRGVTTTSFTTTSFTTTTSSFSSQAAINREQPVYEVLRAELETLKAEHELLKTRLLDVESSGAPSLSRPWTVEVVLIPAAPLKGIWAEAGTSVPNTQHTGSEAAYASLPALGRRNSSTSQSSGLVPLSFSQSSMVYKRLLSRGFIRQLDIVGPTAREVSLSVEKSFQDIFEFCSSFAAKSRASSRARSLVRSQESNSSSFSSSQRTARGDTRNLWEPLRKIYMQSALEYLEISDIATPALWTVDFLKANCMMHGSTRNPLYILPRTAGHSIMSSLTWDDIKQLDRFDDPYAQTQLGSAAEGEEPFWAFNPKFDERPSQDLNTGSFFSEPISSIGSFAPESQNDVRSPVRLSFSSYVGSPKPQQEATPPATVPQLQPRRSSNLNRAHAPPPVEDDTDRDITTEEDATENLNPPRKKSSKTLVQHLSISPPSPPLTYPATQRRRKKAPIELDARRNRAGSRSPTAEDSTFATATMRRSGMSLGEMTNMGVGGWQDDSIGGISHHDWEVDNDVGMGGWGSLIESFDEEAFLRDMEVSKDQDQLEFSKVESEEAEEAAISSPQMPNAQQPLALTDSPSFPRNLRSTKKKVKETKDTMKK</sequence>
<feature type="region of interest" description="Disordered" evidence="2">
    <location>
        <begin position="63"/>
        <end position="87"/>
    </location>
</feature>
<feature type="compositionally biased region" description="Polar residues" evidence="2">
    <location>
        <begin position="708"/>
        <end position="719"/>
    </location>
</feature>
<feature type="region of interest" description="Disordered" evidence="2">
    <location>
        <begin position="293"/>
        <end position="340"/>
    </location>
</feature>
<comment type="caution">
    <text evidence="3">The sequence shown here is derived from an EMBL/GenBank/DDBJ whole genome shotgun (WGS) entry which is preliminary data.</text>
</comment>
<reference evidence="3 4" key="1">
    <citation type="submission" date="2019-09" db="EMBL/GenBank/DDBJ databases">
        <title>Draft genome of the ectomycorrhizal ascomycete Sphaerosporella brunnea.</title>
        <authorList>
            <consortium name="DOE Joint Genome Institute"/>
            <person name="Benucci G.M."/>
            <person name="Marozzi G."/>
            <person name="Antonielli L."/>
            <person name="Sanchez S."/>
            <person name="Marco P."/>
            <person name="Wang X."/>
            <person name="Falini L.B."/>
            <person name="Barry K."/>
            <person name="Haridas S."/>
            <person name="Lipzen A."/>
            <person name="Labutti K."/>
            <person name="Grigoriev I.V."/>
            <person name="Murat C."/>
            <person name="Martin F."/>
            <person name="Albertini E."/>
            <person name="Donnini D."/>
            <person name="Bonito G."/>
        </authorList>
    </citation>
    <scope>NUCLEOTIDE SEQUENCE [LARGE SCALE GENOMIC DNA]</scope>
    <source>
        <strain evidence="3 4">Sb_GMNB300</strain>
    </source>
</reference>
<dbReference type="AlphaFoldDB" id="A0A5J5FAS4"/>
<protein>
    <submittedName>
        <fullName evidence="3">Uncharacterized protein</fullName>
    </submittedName>
</protein>
<dbReference type="InParanoid" id="A0A5J5FAS4"/>
<keyword evidence="4" id="KW-1185">Reference proteome</keyword>
<name>A0A5J5FAS4_9PEZI</name>
<keyword evidence="1" id="KW-0175">Coiled coil</keyword>
<feature type="compositionally biased region" description="Polar residues" evidence="2">
    <location>
        <begin position="300"/>
        <end position="313"/>
    </location>
</feature>
<gene>
    <name evidence="3" type="ORF">FN846DRAFT_902175</name>
</gene>
<feature type="compositionally biased region" description="Acidic residues" evidence="2">
    <location>
        <begin position="727"/>
        <end position="742"/>
    </location>
</feature>
<evidence type="ECO:0000256" key="1">
    <source>
        <dbReference type="SAM" id="Coils"/>
    </source>
</evidence>
<proteinExistence type="predicted"/>
<feature type="compositionally biased region" description="Polar residues" evidence="2">
    <location>
        <begin position="754"/>
        <end position="763"/>
    </location>
</feature>
<feature type="compositionally biased region" description="Polar residues" evidence="2">
    <location>
        <begin position="793"/>
        <end position="802"/>
    </location>
</feature>
<dbReference type="EMBL" id="VXIS01000007">
    <property type="protein sequence ID" value="KAA8914265.1"/>
    <property type="molecule type" value="Genomic_DNA"/>
</dbReference>
<accession>A0A5J5FAS4</accession>
<feature type="coiled-coil region" evidence="1">
    <location>
        <begin position="370"/>
        <end position="397"/>
    </location>
</feature>
<feature type="region of interest" description="Disordered" evidence="2">
    <location>
        <begin position="688"/>
        <end position="802"/>
    </location>
</feature>
<organism evidence="3 4">
    <name type="scientific">Sphaerosporella brunnea</name>
    <dbReference type="NCBI Taxonomy" id="1250544"/>
    <lineage>
        <taxon>Eukaryota</taxon>
        <taxon>Fungi</taxon>
        <taxon>Dikarya</taxon>
        <taxon>Ascomycota</taxon>
        <taxon>Pezizomycotina</taxon>
        <taxon>Pezizomycetes</taxon>
        <taxon>Pezizales</taxon>
        <taxon>Pyronemataceae</taxon>
        <taxon>Sphaerosporella</taxon>
    </lineage>
</organism>
<feature type="compositionally biased region" description="Gly residues" evidence="2">
    <location>
        <begin position="67"/>
        <end position="77"/>
    </location>
</feature>
<feature type="region of interest" description="Disordered" evidence="2">
    <location>
        <begin position="875"/>
        <end position="931"/>
    </location>
</feature>
<evidence type="ECO:0000313" key="4">
    <source>
        <dbReference type="Proteomes" id="UP000326924"/>
    </source>
</evidence>
<dbReference type="Proteomes" id="UP000326924">
    <property type="component" value="Unassembled WGS sequence"/>
</dbReference>
<feature type="compositionally biased region" description="Polar residues" evidence="2">
    <location>
        <begin position="328"/>
        <end position="340"/>
    </location>
</feature>
<evidence type="ECO:0000256" key="2">
    <source>
        <dbReference type="SAM" id="MobiDB-lite"/>
    </source>
</evidence>
<feature type="compositionally biased region" description="Polar residues" evidence="2">
    <location>
        <begin position="894"/>
        <end position="911"/>
    </location>
</feature>
<evidence type="ECO:0000313" key="3">
    <source>
        <dbReference type="EMBL" id="KAA8914265.1"/>
    </source>
</evidence>